<dbReference type="InterPro" id="IPR001296">
    <property type="entry name" value="Glyco_trans_1"/>
</dbReference>
<dbReference type="InterPro" id="IPR028098">
    <property type="entry name" value="Glyco_trans_4-like_N"/>
</dbReference>
<proteinExistence type="predicted"/>
<dbReference type="Proteomes" id="UP000027284">
    <property type="component" value="Unassembled WGS sequence"/>
</dbReference>
<reference evidence="3 4" key="1">
    <citation type="submission" date="2014-04" db="EMBL/GenBank/DDBJ databases">
        <title>The Genome Sequence of Thermoanaerobaculum aquaticum MP-01, The First Cultivated Group 23 Acidobacterium.</title>
        <authorList>
            <person name="Stamps B.W."/>
            <person name="Losey N.A."/>
            <person name="Lawson P.A."/>
            <person name="Stevenson B.S."/>
        </authorList>
    </citation>
    <scope>NUCLEOTIDE SEQUENCE [LARGE SCALE GENOMIC DNA]</scope>
    <source>
        <strain evidence="3 4">MP-01</strain>
    </source>
</reference>
<accession>A0A062XTF9</accession>
<name>A0A062XTF9_9BACT</name>
<protein>
    <recommendedName>
        <fullName evidence="5">Glycosyltransferase family 1 protein</fullName>
    </recommendedName>
</protein>
<evidence type="ECO:0008006" key="5">
    <source>
        <dbReference type="Google" id="ProtNLM"/>
    </source>
</evidence>
<dbReference type="STRING" id="1312852.EG19_00810"/>
<dbReference type="Pfam" id="PF00534">
    <property type="entry name" value="Glycos_transf_1"/>
    <property type="match status" value="1"/>
</dbReference>
<dbReference type="EMBL" id="JMFG01000011">
    <property type="protein sequence ID" value="KDA54138.1"/>
    <property type="molecule type" value="Genomic_DNA"/>
</dbReference>
<dbReference type="Gene3D" id="3.40.50.2000">
    <property type="entry name" value="Glycogen Phosphorylase B"/>
    <property type="match status" value="2"/>
</dbReference>
<evidence type="ECO:0000259" key="1">
    <source>
        <dbReference type="Pfam" id="PF00534"/>
    </source>
</evidence>
<dbReference type="SUPFAM" id="SSF53756">
    <property type="entry name" value="UDP-Glycosyltransferase/glycogen phosphorylase"/>
    <property type="match status" value="1"/>
</dbReference>
<feature type="domain" description="Glycosyltransferase subfamily 4-like N-terminal" evidence="2">
    <location>
        <begin position="28"/>
        <end position="193"/>
    </location>
</feature>
<feature type="domain" description="Glycosyl transferase family 1" evidence="1">
    <location>
        <begin position="205"/>
        <end position="368"/>
    </location>
</feature>
<dbReference type="AlphaFoldDB" id="A0A062XTF9"/>
<evidence type="ECO:0000259" key="2">
    <source>
        <dbReference type="Pfam" id="PF13439"/>
    </source>
</evidence>
<keyword evidence="4" id="KW-1185">Reference proteome</keyword>
<dbReference type="PANTHER" id="PTHR12526">
    <property type="entry name" value="GLYCOSYLTRANSFERASE"/>
    <property type="match status" value="1"/>
</dbReference>
<organism evidence="3 4">
    <name type="scientific">Thermoanaerobaculum aquaticum</name>
    <dbReference type="NCBI Taxonomy" id="1312852"/>
    <lineage>
        <taxon>Bacteria</taxon>
        <taxon>Pseudomonadati</taxon>
        <taxon>Acidobacteriota</taxon>
        <taxon>Thermoanaerobaculia</taxon>
        <taxon>Thermoanaerobaculales</taxon>
        <taxon>Thermoanaerobaculaceae</taxon>
        <taxon>Thermoanaerobaculum</taxon>
    </lineage>
</organism>
<comment type="caution">
    <text evidence="3">The sequence shown here is derived from an EMBL/GenBank/DDBJ whole genome shotgun (WGS) entry which is preliminary data.</text>
</comment>
<sequence>MGRGGGGAQGGSAVKLRVLHVITMLELGGAQRNTLDTVRQLDRQRFTLGLACGLGGELYPEGASLPDTEFFPIPHLRREVRPLSDWRAFGELRSAIRAFSPHIVHTHSSKAGVLGRLSAWCEGVPIIIHSVHGFGFGPHQWLPVRAAFMAAEKLVATMTTAFIAVSRENLETGVQLGLFPRERVTVIRSGIDLRAFSQAADGQAVREELAIPPEAPVVLQVSCFKPQKAPERFVELSARLAPVLPEARFLLVGDGELRERLERLRQKWGLEQRLHFLGWRRDVPRLLRAANVVTLTSRFEGLPRVLVEARCAGVAVVAMAVDGVVEVVVDGVNGFLVPPGDVATMAEKVALLLANPELARALGEAGKQGLEEFSVERMVADQEALYLKLWGQRVGS</sequence>
<dbReference type="GO" id="GO:0016757">
    <property type="term" value="F:glycosyltransferase activity"/>
    <property type="evidence" value="ECO:0007669"/>
    <property type="project" value="InterPro"/>
</dbReference>
<gene>
    <name evidence="3" type="ORF">EG19_00810</name>
</gene>
<evidence type="ECO:0000313" key="3">
    <source>
        <dbReference type="EMBL" id="KDA54138.1"/>
    </source>
</evidence>
<evidence type="ECO:0000313" key="4">
    <source>
        <dbReference type="Proteomes" id="UP000027284"/>
    </source>
</evidence>
<dbReference type="Pfam" id="PF13439">
    <property type="entry name" value="Glyco_transf_4"/>
    <property type="match status" value="1"/>
</dbReference>